<dbReference type="NCBIfam" id="TIGR00005">
    <property type="entry name" value="rluA_subfam"/>
    <property type="match status" value="1"/>
</dbReference>
<evidence type="ECO:0000256" key="4">
    <source>
        <dbReference type="ARBA" id="ARBA00036882"/>
    </source>
</evidence>
<proteinExistence type="inferred from homology"/>
<comment type="function">
    <text evidence="5">Responsible for synthesis of pseudouridine from uracil at positions 1911, 1915 and 1917 in 23S ribosomal RNA.</text>
</comment>
<dbReference type="SUPFAM" id="SSF55174">
    <property type="entry name" value="Alpha-L RNA-binding motif"/>
    <property type="match status" value="1"/>
</dbReference>
<accession>A0A1Y6CUY9</accession>
<feature type="domain" description="Pseudouridine synthase RsuA/RluA-like" evidence="9">
    <location>
        <begin position="91"/>
        <end position="241"/>
    </location>
</feature>
<sequence length="314" mass="34157">MNPFQTLTAEIPVALAGLRLDQALSEIFPDFSRGRLQTWIKSGAAKVDGAVLPPKHRILGGEYVVLQAEVEPDTAVVGQDIPLEIVHEDDDILIIDKPAGLVVHPAAGHSDGTLQNALLHHAPELAGIPRCGIVHRIDKDTSGLLMVAKTLAAHNALVGQLQEHSVQREYLALAQGAMTAGGTVDAPIGRHPRDRKRYAVRNDGKPAVTHYRVAERFPRHTLLRVQLETGRTHQIRVHMSHIDYPLVGDPVYGGRPRLPPGAGPHLIACLQEFKRQALHAEILGIVHPATGEYCEWQSPLPDDFAGLLDVLRAG</sequence>
<dbReference type="Proteomes" id="UP000192923">
    <property type="component" value="Unassembled WGS sequence"/>
</dbReference>
<name>A0A1Y6CUY9_9GAMM</name>
<evidence type="ECO:0000256" key="6">
    <source>
        <dbReference type="PIRSR" id="PIRSR606225-1"/>
    </source>
</evidence>
<evidence type="ECO:0000256" key="2">
    <source>
        <dbReference type="ARBA" id="ARBA00022884"/>
    </source>
</evidence>
<feature type="active site" evidence="6">
    <location>
        <position position="138"/>
    </location>
</feature>
<dbReference type="InterPro" id="IPR006224">
    <property type="entry name" value="PsdUridine_synth_RluA-like_CS"/>
</dbReference>
<comment type="catalytic activity">
    <reaction evidence="8">
        <text>a uridine in RNA = a pseudouridine in RNA</text>
        <dbReference type="Rhea" id="RHEA:48348"/>
        <dbReference type="Rhea" id="RHEA-COMP:12068"/>
        <dbReference type="Rhea" id="RHEA-COMP:12069"/>
        <dbReference type="ChEBI" id="CHEBI:65314"/>
        <dbReference type="ChEBI" id="CHEBI:65315"/>
    </reaction>
</comment>
<evidence type="ECO:0000313" key="10">
    <source>
        <dbReference type="EMBL" id="SMF94106.1"/>
    </source>
</evidence>
<dbReference type="InterPro" id="IPR036986">
    <property type="entry name" value="S4_RNA-bd_sf"/>
</dbReference>
<dbReference type="InterPro" id="IPR006145">
    <property type="entry name" value="PsdUridine_synth_RsuA/RluA"/>
</dbReference>
<dbReference type="Gene3D" id="3.30.2350.10">
    <property type="entry name" value="Pseudouridine synthase"/>
    <property type="match status" value="1"/>
</dbReference>
<evidence type="ECO:0000313" key="11">
    <source>
        <dbReference type="Proteomes" id="UP000192923"/>
    </source>
</evidence>
<dbReference type="PROSITE" id="PS01129">
    <property type="entry name" value="PSI_RLU"/>
    <property type="match status" value="1"/>
</dbReference>
<dbReference type="NCBIfam" id="NF008385">
    <property type="entry name" value="PRK11180.1"/>
    <property type="match status" value="1"/>
</dbReference>
<dbReference type="CDD" id="cd02869">
    <property type="entry name" value="PseudoU_synth_RluA_like"/>
    <property type="match status" value="1"/>
</dbReference>
<reference evidence="10 11" key="1">
    <citation type="submission" date="2016-12" db="EMBL/GenBank/DDBJ databases">
        <authorList>
            <person name="Song W.-J."/>
            <person name="Kurnit D.M."/>
        </authorList>
    </citation>
    <scope>NUCLEOTIDE SEQUENCE [LARGE SCALE GENOMIC DNA]</scope>
    <source>
        <strain evidence="10 11">175</strain>
    </source>
</reference>
<comment type="catalytic activity">
    <reaction evidence="4">
        <text>uridine(1911/1915/1917) in 23S rRNA = pseudouridine(1911/1915/1917) in 23S rRNA</text>
        <dbReference type="Rhea" id="RHEA:42524"/>
        <dbReference type="Rhea" id="RHEA-COMP:10097"/>
        <dbReference type="Rhea" id="RHEA-COMP:10098"/>
        <dbReference type="ChEBI" id="CHEBI:65314"/>
        <dbReference type="ChEBI" id="CHEBI:65315"/>
        <dbReference type="EC" id="5.4.99.23"/>
    </reaction>
</comment>
<dbReference type="GO" id="GO:0000455">
    <property type="term" value="P:enzyme-directed rRNA pseudouridine synthesis"/>
    <property type="evidence" value="ECO:0007669"/>
    <property type="project" value="TreeGrafter"/>
</dbReference>
<keyword evidence="11" id="KW-1185">Reference proteome</keyword>
<comment type="similarity">
    <text evidence="1 8">Belongs to the pseudouridine synthase RluA family.</text>
</comment>
<dbReference type="InterPro" id="IPR020103">
    <property type="entry name" value="PsdUridine_synth_cat_dom_sf"/>
</dbReference>
<keyword evidence="3 8" id="KW-0413">Isomerase</keyword>
<dbReference type="CDD" id="cd00165">
    <property type="entry name" value="S4"/>
    <property type="match status" value="1"/>
</dbReference>
<dbReference type="InterPro" id="IPR050188">
    <property type="entry name" value="RluA_PseudoU_synthase"/>
</dbReference>
<dbReference type="RefSeq" id="WP_176225116.1">
    <property type="nucleotide sequence ID" value="NZ_FXAM01000001.1"/>
</dbReference>
<protein>
    <recommendedName>
        <fullName evidence="8">Pseudouridine synthase</fullName>
        <ecNumber evidence="8">5.4.99.-</ecNumber>
    </recommendedName>
</protein>
<evidence type="ECO:0000256" key="5">
    <source>
        <dbReference type="ARBA" id="ARBA00056072"/>
    </source>
</evidence>
<evidence type="ECO:0000259" key="9">
    <source>
        <dbReference type="Pfam" id="PF00849"/>
    </source>
</evidence>
<dbReference type="GO" id="GO:0003723">
    <property type="term" value="F:RNA binding"/>
    <property type="evidence" value="ECO:0007669"/>
    <property type="project" value="UniProtKB-KW"/>
</dbReference>
<dbReference type="STRING" id="1760988.SAMN02949497_1413"/>
<dbReference type="EMBL" id="FXAM01000001">
    <property type="protein sequence ID" value="SMF94106.1"/>
    <property type="molecule type" value="Genomic_DNA"/>
</dbReference>
<dbReference type="Pfam" id="PF00849">
    <property type="entry name" value="PseudoU_synth_2"/>
    <property type="match status" value="1"/>
</dbReference>
<evidence type="ECO:0000256" key="8">
    <source>
        <dbReference type="RuleBase" id="RU362028"/>
    </source>
</evidence>
<dbReference type="PROSITE" id="PS50889">
    <property type="entry name" value="S4"/>
    <property type="match status" value="1"/>
</dbReference>
<organism evidence="10 11">
    <name type="scientific">Methylomagnum ishizawai</name>
    <dbReference type="NCBI Taxonomy" id="1760988"/>
    <lineage>
        <taxon>Bacteria</taxon>
        <taxon>Pseudomonadati</taxon>
        <taxon>Pseudomonadota</taxon>
        <taxon>Gammaproteobacteria</taxon>
        <taxon>Methylococcales</taxon>
        <taxon>Methylococcaceae</taxon>
        <taxon>Methylomagnum</taxon>
    </lineage>
</organism>
<dbReference type="PANTHER" id="PTHR21600">
    <property type="entry name" value="MITOCHONDRIAL RNA PSEUDOURIDINE SYNTHASE"/>
    <property type="match status" value="1"/>
</dbReference>
<dbReference type="AlphaFoldDB" id="A0A1Y6CUY9"/>
<evidence type="ECO:0000256" key="3">
    <source>
        <dbReference type="ARBA" id="ARBA00023235"/>
    </source>
</evidence>
<evidence type="ECO:0000256" key="1">
    <source>
        <dbReference type="ARBA" id="ARBA00010876"/>
    </source>
</evidence>
<dbReference type="SUPFAM" id="SSF55120">
    <property type="entry name" value="Pseudouridine synthase"/>
    <property type="match status" value="1"/>
</dbReference>
<evidence type="ECO:0000256" key="7">
    <source>
        <dbReference type="PROSITE-ProRule" id="PRU00182"/>
    </source>
</evidence>
<dbReference type="FunFam" id="3.30.2350.10:FF:000006">
    <property type="entry name" value="Pseudouridine synthase"/>
    <property type="match status" value="1"/>
</dbReference>
<dbReference type="GO" id="GO:0160140">
    <property type="term" value="F:23S rRNA pseudouridine(1911/1915/1917) synthase activity"/>
    <property type="evidence" value="ECO:0007669"/>
    <property type="project" value="UniProtKB-EC"/>
</dbReference>
<keyword evidence="2 7" id="KW-0694">RNA-binding</keyword>
<dbReference type="InterPro" id="IPR006225">
    <property type="entry name" value="PsdUridine_synth_RluC/D"/>
</dbReference>
<dbReference type="Gene3D" id="3.10.290.10">
    <property type="entry name" value="RNA-binding S4 domain"/>
    <property type="match status" value="1"/>
</dbReference>
<dbReference type="EC" id="5.4.99.-" evidence="8"/>
<dbReference type="PANTHER" id="PTHR21600:SF44">
    <property type="entry name" value="RIBOSOMAL LARGE SUBUNIT PSEUDOURIDINE SYNTHASE D"/>
    <property type="match status" value="1"/>
</dbReference>
<gene>
    <name evidence="10" type="ORF">SAMN02949497_1413</name>
</gene>